<dbReference type="AlphaFoldDB" id="A0A380PZ72"/>
<dbReference type="EMBL" id="UHJA01000001">
    <property type="protein sequence ID" value="SUP78801.1"/>
    <property type="molecule type" value="Genomic_DNA"/>
</dbReference>
<keyword evidence="1 4" id="KW-0328">Glycosyltransferase</keyword>
<gene>
    <name evidence="4" type="primary">hyaD_1</name>
    <name evidence="4" type="ORF">NCTC11470_03937</name>
</gene>
<sequence length="318" mass="37207">MDNKKILSLIIPVYNVDKYLDACLNSVFLQWDHTLEVIVINDGSTDNSPSIIRNYGEKYEFTYIDQENTGIAAVRNKGISISTGEYIAFLDSDDLWCDGIYKVIKKIVLDNSPSCIFFNYSEVLGDKENLFELAKENNFFVDKLDFIKLKIAKSEMFYVWRFIFKKEIFNSINFDVGRRFEDQLLLPVLINNCISIFECKSLIVKYRQVSSSITKNLNVFDLGDSEFGLKRFRDNYIKYKSKYWAVVLANVFISHISKCARVYHLDKSVALKSFNESYKIVPLRPIIHSGKLKPILYYLFKYKLFFRLISSVEHEVRK</sequence>
<keyword evidence="2 4" id="KW-0808">Transferase</keyword>
<evidence type="ECO:0000313" key="5">
    <source>
        <dbReference type="Proteomes" id="UP000254835"/>
    </source>
</evidence>
<dbReference type="GeneID" id="57904067"/>
<dbReference type="Pfam" id="PF00535">
    <property type="entry name" value="Glycos_transf_2"/>
    <property type="match status" value="1"/>
</dbReference>
<name>A0A380PZ72_YERFR</name>
<feature type="domain" description="Glycosyltransferase 2-like" evidence="3">
    <location>
        <begin position="8"/>
        <end position="164"/>
    </location>
</feature>
<dbReference type="PANTHER" id="PTHR22916">
    <property type="entry name" value="GLYCOSYLTRANSFERASE"/>
    <property type="match status" value="1"/>
</dbReference>
<dbReference type="InterPro" id="IPR001173">
    <property type="entry name" value="Glyco_trans_2-like"/>
</dbReference>
<evidence type="ECO:0000313" key="4">
    <source>
        <dbReference type="EMBL" id="SUP78801.1"/>
    </source>
</evidence>
<proteinExistence type="predicted"/>
<dbReference type="OrthoDB" id="6813549at2"/>
<dbReference type="CDD" id="cd00761">
    <property type="entry name" value="Glyco_tranf_GTA_type"/>
    <property type="match status" value="1"/>
</dbReference>
<dbReference type="InterPro" id="IPR029044">
    <property type="entry name" value="Nucleotide-diphossugar_trans"/>
</dbReference>
<dbReference type="EC" id="2.4.1.212" evidence="4"/>
<dbReference type="Proteomes" id="UP000254835">
    <property type="component" value="Unassembled WGS sequence"/>
</dbReference>
<dbReference type="SUPFAM" id="SSF53448">
    <property type="entry name" value="Nucleotide-diphospho-sugar transferases"/>
    <property type="match status" value="1"/>
</dbReference>
<accession>A0A380PZ72</accession>
<dbReference type="RefSeq" id="WP_032910684.1">
    <property type="nucleotide sequence ID" value="NZ_CP023964.1"/>
</dbReference>
<evidence type="ECO:0000259" key="3">
    <source>
        <dbReference type="Pfam" id="PF00535"/>
    </source>
</evidence>
<protein>
    <submittedName>
        <fullName evidence="4">WbcK protein</fullName>
        <ecNumber evidence="4">2.4.1.212</ecNumber>
    </submittedName>
</protein>
<reference evidence="4 5" key="1">
    <citation type="submission" date="2018-06" db="EMBL/GenBank/DDBJ databases">
        <authorList>
            <consortium name="Pathogen Informatics"/>
            <person name="Doyle S."/>
        </authorList>
    </citation>
    <scope>NUCLEOTIDE SEQUENCE [LARGE SCALE GENOMIC DNA]</scope>
    <source>
        <strain evidence="4 5">NCTC11470</strain>
    </source>
</reference>
<evidence type="ECO:0000256" key="2">
    <source>
        <dbReference type="ARBA" id="ARBA00022679"/>
    </source>
</evidence>
<evidence type="ECO:0000256" key="1">
    <source>
        <dbReference type="ARBA" id="ARBA00022676"/>
    </source>
</evidence>
<dbReference type="GO" id="GO:0050501">
    <property type="term" value="F:hyaluronan synthase activity"/>
    <property type="evidence" value="ECO:0007669"/>
    <property type="project" value="UniProtKB-EC"/>
</dbReference>
<dbReference type="PANTHER" id="PTHR22916:SF51">
    <property type="entry name" value="GLYCOSYLTRANSFERASE EPSH-RELATED"/>
    <property type="match status" value="1"/>
</dbReference>
<dbReference type="Gene3D" id="3.90.550.10">
    <property type="entry name" value="Spore Coat Polysaccharide Biosynthesis Protein SpsA, Chain A"/>
    <property type="match status" value="1"/>
</dbReference>
<organism evidence="4 5">
    <name type="scientific">Yersinia frederiksenii</name>
    <dbReference type="NCBI Taxonomy" id="29484"/>
    <lineage>
        <taxon>Bacteria</taxon>
        <taxon>Pseudomonadati</taxon>
        <taxon>Pseudomonadota</taxon>
        <taxon>Gammaproteobacteria</taxon>
        <taxon>Enterobacterales</taxon>
        <taxon>Yersiniaceae</taxon>
        <taxon>Yersinia</taxon>
    </lineage>
</organism>